<name>A0ACA9Q4H8_9GLOM</name>
<accession>A0ACA9Q4H8</accession>
<proteinExistence type="predicted"/>
<sequence>MSSEESTTSLYEILNENERDLVIAAEIGKSLLENNITLKAKCEELLNQKTIFDEREAQINYLELRIHELFLLIKNQKQKLINAFISILPEKELIQDLVSIYLELIKLRGKKVLYIEQNRRYKAVRQQLESNLKNDEIMEEIELILIDCEKLISWELELEDKFKNKTLLIECQKHTLKQVTDGSENQEEIVKRHDQINYQQFEQKRKISYHSLEIELAKVQGKLEVYEKPCVSFSESQNKTLICKFINILKEKPELAQKGIDYVNHYIKTKENFLAARQTTIEELKKCINKLEKKVKKQEIIGEISCVVRNVGGSITSIIALGIPRAVGEAIKASSNFTKIKLSSKSSEQFQISLSSEE</sequence>
<evidence type="ECO:0000313" key="1">
    <source>
        <dbReference type="EMBL" id="CAG8737303.1"/>
    </source>
</evidence>
<dbReference type="Proteomes" id="UP000789702">
    <property type="component" value="Unassembled WGS sequence"/>
</dbReference>
<dbReference type="EMBL" id="CAJVPU010039551">
    <property type="protein sequence ID" value="CAG8737303.1"/>
    <property type="molecule type" value="Genomic_DNA"/>
</dbReference>
<evidence type="ECO:0000313" key="2">
    <source>
        <dbReference type="Proteomes" id="UP000789702"/>
    </source>
</evidence>
<feature type="non-terminal residue" evidence="1">
    <location>
        <position position="358"/>
    </location>
</feature>
<gene>
    <name evidence="1" type="ORF">DHETER_LOCUS13820</name>
</gene>
<keyword evidence="2" id="KW-1185">Reference proteome</keyword>
<protein>
    <submittedName>
        <fullName evidence="1">12082_t:CDS:1</fullName>
    </submittedName>
</protein>
<organism evidence="1 2">
    <name type="scientific">Dentiscutata heterogama</name>
    <dbReference type="NCBI Taxonomy" id="1316150"/>
    <lineage>
        <taxon>Eukaryota</taxon>
        <taxon>Fungi</taxon>
        <taxon>Fungi incertae sedis</taxon>
        <taxon>Mucoromycota</taxon>
        <taxon>Glomeromycotina</taxon>
        <taxon>Glomeromycetes</taxon>
        <taxon>Diversisporales</taxon>
        <taxon>Gigasporaceae</taxon>
        <taxon>Dentiscutata</taxon>
    </lineage>
</organism>
<comment type="caution">
    <text evidence="1">The sequence shown here is derived from an EMBL/GenBank/DDBJ whole genome shotgun (WGS) entry which is preliminary data.</text>
</comment>
<reference evidence="1" key="1">
    <citation type="submission" date="2021-06" db="EMBL/GenBank/DDBJ databases">
        <authorList>
            <person name="Kallberg Y."/>
            <person name="Tangrot J."/>
            <person name="Rosling A."/>
        </authorList>
    </citation>
    <scope>NUCLEOTIDE SEQUENCE</scope>
    <source>
        <strain evidence="1">IL203A</strain>
    </source>
</reference>